<evidence type="ECO:0000256" key="2">
    <source>
        <dbReference type="ARBA" id="ARBA00023015"/>
    </source>
</evidence>
<evidence type="ECO:0000256" key="5">
    <source>
        <dbReference type="ARBA" id="ARBA00023242"/>
    </source>
</evidence>
<accession>A0A8S9FFA2</accession>
<dbReference type="SMART" id="SM00432">
    <property type="entry name" value="MADS"/>
    <property type="match status" value="1"/>
</dbReference>
<protein>
    <recommendedName>
        <fullName evidence="6">MADS-box domain-containing protein</fullName>
    </recommendedName>
</protein>
<gene>
    <name evidence="7" type="ORF">F2Q70_00032199</name>
</gene>
<evidence type="ECO:0000256" key="4">
    <source>
        <dbReference type="ARBA" id="ARBA00023163"/>
    </source>
</evidence>
<dbReference type="SUPFAM" id="SSF55455">
    <property type="entry name" value="SRF-like"/>
    <property type="match status" value="1"/>
</dbReference>
<dbReference type="GO" id="GO:0045944">
    <property type="term" value="P:positive regulation of transcription by RNA polymerase II"/>
    <property type="evidence" value="ECO:0007669"/>
    <property type="project" value="InterPro"/>
</dbReference>
<keyword evidence="5" id="KW-0539">Nucleus</keyword>
<dbReference type="PANTHER" id="PTHR11945:SF652">
    <property type="entry name" value="MADS-BOX DOMAIN-CONTAINING PROTEIN"/>
    <property type="match status" value="1"/>
</dbReference>
<dbReference type="InterPro" id="IPR036879">
    <property type="entry name" value="TF_MADSbox_sf"/>
</dbReference>
<comment type="caution">
    <text evidence="7">The sequence shown here is derived from an EMBL/GenBank/DDBJ whole genome shotgun (WGS) entry which is preliminary data.</text>
</comment>
<dbReference type="CDD" id="cd00266">
    <property type="entry name" value="MADS_SRF_like"/>
    <property type="match status" value="1"/>
</dbReference>
<dbReference type="GO" id="GO:0000981">
    <property type="term" value="F:DNA-binding transcription factor activity, RNA polymerase II-specific"/>
    <property type="evidence" value="ECO:0007669"/>
    <property type="project" value="InterPro"/>
</dbReference>
<dbReference type="GO" id="GO:0046983">
    <property type="term" value="F:protein dimerization activity"/>
    <property type="evidence" value="ECO:0007669"/>
    <property type="project" value="InterPro"/>
</dbReference>
<name>A0A8S9FFA2_BRACR</name>
<dbReference type="InterPro" id="IPR033897">
    <property type="entry name" value="SRF-like_MADS-box"/>
</dbReference>
<feature type="domain" description="MADS-box" evidence="6">
    <location>
        <begin position="9"/>
        <end position="54"/>
    </location>
</feature>
<dbReference type="PROSITE" id="PS50066">
    <property type="entry name" value="MADS_BOX_2"/>
    <property type="match status" value="1"/>
</dbReference>
<comment type="subcellular location">
    <subcellularLocation>
        <location evidence="1">Nucleus</location>
    </subcellularLocation>
</comment>
<dbReference type="GO" id="GO:0005634">
    <property type="term" value="C:nucleus"/>
    <property type="evidence" value="ECO:0007669"/>
    <property type="project" value="UniProtKB-SubCell"/>
</dbReference>
<evidence type="ECO:0000313" key="7">
    <source>
        <dbReference type="EMBL" id="KAF2532373.1"/>
    </source>
</evidence>
<keyword evidence="2" id="KW-0805">Transcription regulation</keyword>
<dbReference type="GO" id="GO:0000978">
    <property type="term" value="F:RNA polymerase II cis-regulatory region sequence-specific DNA binding"/>
    <property type="evidence" value="ECO:0007669"/>
    <property type="project" value="TreeGrafter"/>
</dbReference>
<dbReference type="InterPro" id="IPR002100">
    <property type="entry name" value="TF_MADSbox"/>
</dbReference>
<evidence type="ECO:0000256" key="3">
    <source>
        <dbReference type="ARBA" id="ARBA00023125"/>
    </source>
</evidence>
<evidence type="ECO:0000259" key="6">
    <source>
        <dbReference type="PROSITE" id="PS50066"/>
    </source>
</evidence>
<dbReference type="Pfam" id="PF00319">
    <property type="entry name" value="SRF-TF"/>
    <property type="match status" value="1"/>
</dbReference>
<dbReference type="PANTHER" id="PTHR11945">
    <property type="entry name" value="MADS BOX PROTEIN"/>
    <property type="match status" value="1"/>
</dbReference>
<proteinExistence type="predicted"/>
<keyword evidence="3" id="KW-0238">DNA-binding</keyword>
<dbReference type="Gene3D" id="3.40.1810.10">
    <property type="entry name" value="Transcription factor, MADS-box"/>
    <property type="match status" value="1"/>
</dbReference>
<organism evidence="7">
    <name type="scientific">Brassica cretica</name>
    <name type="common">Mustard</name>
    <dbReference type="NCBI Taxonomy" id="69181"/>
    <lineage>
        <taxon>Eukaryota</taxon>
        <taxon>Viridiplantae</taxon>
        <taxon>Streptophyta</taxon>
        <taxon>Embryophyta</taxon>
        <taxon>Tracheophyta</taxon>
        <taxon>Spermatophyta</taxon>
        <taxon>Magnoliopsida</taxon>
        <taxon>eudicotyledons</taxon>
        <taxon>Gunneridae</taxon>
        <taxon>Pentapetalae</taxon>
        <taxon>rosids</taxon>
        <taxon>malvids</taxon>
        <taxon>Brassicales</taxon>
        <taxon>Brassicaceae</taxon>
        <taxon>Brassiceae</taxon>
        <taxon>Brassica</taxon>
    </lineage>
</organism>
<reference evidence="7" key="1">
    <citation type="submission" date="2019-12" db="EMBL/GenBank/DDBJ databases">
        <title>Genome sequencing and annotation of Brassica cretica.</title>
        <authorList>
            <person name="Studholme D.J."/>
            <person name="Sarris P.F."/>
        </authorList>
    </citation>
    <scope>NUCLEOTIDE SEQUENCE</scope>
    <source>
        <strain evidence="7">PFS-102/07</strain>
        <tissue evidence="7">Leaf</tissue>
    </source>
</reference>
<evidence type="ECO:0000256" key="1">
    <source>
        <dbReference type="ARBA" id="ARBA00004123"/>
    </source>
</evidence>
<dbReference type="EMBL" id="QGKY02002305">
    <property type="protein sequence ID" value="KAF2532373.1"/>
    <property type="molecule type" value="Genomic_DNA"/>
</dbReference>
<sequence>MVKSGRGGTKRKIDKMEKIQKREYRSTTFSKRCSGLYSKAAQLCLLADAQIAILATPPSSQSNVSFFSFGHASVDAVVNAYLTGQRLPPVREEPMEEDIGVLMARKELGLELWWEKESLCESKDPRELMDAVKAMERMLSKLRSGDFVSDEEDLIKSNVVLHQVTQEPDDDLPHEGFDKTSEEQDQILAICDGFCATDKNINGLSGGLDVYNQEMDIDELIDWTTFESSVFDDGVLDSTQELAGINSTNFEAAAHDVSTNPNPPIYNYYHEGVEDEALVFQNKATNDVSTMNPDDLIYDFEGVVEEEGFVFQNSVLDEDNLQFSDYFN</sequence>
<dbReference type="AlphaFoldDB" id="A0A8S9FFA2"/>
<keyword evidence="4" id="KW-0804">Transcription</keyword>